<dbReference type="AlphaFoldDB" id="A0A557R1U1"/>
<dbReference type="Proteomes" id="UP000319502">
    <property type="component" value="Unassembled WGS sequence"/>
</dbReference>
<accession>A0A557R1U1</accession>
<evidence type="ECO:0000313" key="1">
    <source>
        <dbReference type="EMBL" id="TVO59118.1"/>
    </source>
</evidence>
<name>A0A557R1U1_9RHOO</name>
<protein>
    <submittedName>
        <fullName evidence="1">DUF1850 domain-containing protein</fullName>
    </submittedName>
</protein>
<comment type="caution">
    <text evidence="1">The sequence shown here is derived from an EMBL/GenBank/DDBJ whole genome shotgun (WGS) entry which is preliminary data.</text>
</comment>
<dbReference type="OrthoDB" id="5298197at2"/>
<dbReference type="InterPro" id="IPR015001">
    <property type="entry name" value="DUF1850"/>
</dbReference>
<keyword evidence="2" id="KW-1185">Reference proteome</keyword>
<organism evidence="1 2">
    <name type="scientific">Denitromonas halophila</name>
    <dbReference type="NCBI Taxonomy" id="1629404"/>
    <lineage>
        <taxon>Bacteria</taxon>
        <taxon>Pseudomonadati</taxon>
        <taxon>Pseudomonadota</taxon>
        <taxon>Betaproteobacteria</taxon>
        <taxon>Rhodocyclales</taxon>
        <taxon>Zoogloeaceae</taxon>
        <taxon>Denitromonas</taxon>
    </lineage>
</organism>
<reference evidence="1 2" key="1">
    <citation type="submission" date="2019-07" db="EMBL/GenBank/DDBJ databases">
        <title>The pathways for chlorine oxyanion respiration interact through the shared metabolite chlorate.</title>
        <authorList>
            <person name="Barnum T.P."/>
            <person name="Cheng Y."/>
            <person name="Hill K.A."/>
            <person name="Lucas L.N."/>
            <person name="Carlson H.K."/>
            <person name="Coates J.D."/>
        </authorList>
    </citation>
    <scope>NUCLEOTIDE SEQUENCE [LARGE SCALE GENOMIC DNA]</scope>
    <source>
        <strain evidence="1 2">SFB-3</strain>
    </source>
</reference>
<proteinExistence type="predicted"/>
<dbReference type="EMBL" id="VMNK01000003">
    <property type="protein sequence ID" value="TVO59118.1"/>
    <property type="molecule type" value="Genomic_DNA"/>
</dbReference>
<sequence length="142" mass="15522">MLLAACTHPATVATPQLCLSSEGVPSQTLPDTRFTLTWMHSIEKTRWEEDWRLDAGQMVLDEARVLGSGAGMEPAPGARLVDGVWHYRVARREPALALTHSPFTAGYTLCATGRCQALVDWLPGLPEIARIEIHACETAAQK</sequence>
<dbReference type="Pfam" id="PF08905">
    <property type="entry name" value="DUF1850"/>
    <property type="match status" value="1"/>
</dbReference>
<gene>
    <name evidence="1" type="ORF">FHP91_02450</name>
</gene>
<evidence type="ECO:0000313" key="2">
    <source>
        <dbReference type="Proteomes" id="UP000319502"/>
    </source>
</evidence>